<dbReference type="EMBL" id="AMOQ01000011">
    <property type="protein sequence ID" value="EKE79131.1"/>
    <property type="molecule type" value="Genomic_DNA"/>
</dbReference>
<reference evidence="1 2" key="1">
    <citation type="submission" date="2012-08" db="EMBL/GenBank/DDBJ databases">
        <title>Comparative Sequence Analysis of H. pylori isolates.</title>
        <authorList>
            <person name="Blanchard T.G."/>
            <person name="Czinn S.J."/>
            <person name="McCracken C.M."/>
            <person name="Abolude K.A."/>
            <person name="Shefchek K.S."/>
            <person name="Maroo A.M."/>
            <person name="Santana-Cruz I.S."/>
            <person name="Tallon L.J."/>
            <person name="Ficke F.W.F."/>
        </authorList>
    </citation>
    <scope>NUCLEOTIDE SEQUENCE [LARGE SCALE GENOMIC DNA]</scope>
    <source>
        <strain evidence="1 2">R018c</strain>
    </source>
</reference>
<organism evidence="1 2">
    <name type="scientific">Helicobacter pylori R018c</name>
    <dbReference type="NCBI Taxonomy" id="1145110"/>
    <lineage>
        <taxon>Bacteria</taxon>
        <taxon>Pseudomonadati</taxon>
        <taxon>Campylobacterota</taxon>
        <taxon>Epsilonproteobacteria</taxon>
        <taxon>Campylobacterales</taxon>
        <taxon>Helicobacteraceae</taxon>
        <taxon>Helicobacter</taxon>
    </lineage>
</organism>
<gene>
    <name evidence="1" type="ORF">OUC_1574</name>
</gene>
<protein>
    <submittedName>
        <fullName evidence="1">Uncharacterized protein</fullName>
    </submittedName>
</protein>
<accession>K2J7R8</accession>
<comment type="caution">
    <text evidence="1">The sequence shown here is derived from an EMBL/GenBank/DDBJ whole genome shotgun (WGS) entry which is preliminary data.</text>
</comment>
<dbReference type="AlphaFoldDB" id="K2J7R8"/>
<dbReference type="PATRIC" id="fig|1145110.4.peg.1531"/>
<evidence type="ECO:0000313" key="1">
    <source>
        <dbReference type="EMBL" id="EKE79131.1"/>
    </source>
</evidence>
<proteinExistence type="predicted"/>
<evidence type="ECO:0000313" key="2">
    <source>
        <dbReference type="Proteomes" id="UP000002808"/>
    </source>
</evidence>
<sequence>MSGIPYIFIKASNWFDDFKKSNCWRLSQMDSSVFLDTLDIGYSFMINYFGF</sequence>
<dbReference type="Proteomes" id="UP000002808">
    <property type="component" value="Unassembled WGS sequence"/>
</dbReference>
<name>K2J7R8_HELPX</name>